<reference evidence="1" key="1">
    <citation type="submission" date="2020-05" db="EMBL/GenBank/DDBJ databases">
        <title>Fertoebacter nigrum gen. nov., sp. nov., a new member of the family Rhodobacteraceae.</title>
        <authorList>
            <person name="Szuroczki S."/>
            <person name="Abbaszade G."/>
            <person name="Buni D."/>
            <person name="Schumann P."/>
            <person name="Toth E."/>
        </authorList>
    </citation>
    <scope>NUCLEOTIDE SEQUENCE</scope>
    <source>
        <strain evidence="1">RG-N-1a</strain>
    </source>
</reference>
<accession>A0A8X8KJW8</accession>
<comment type="caution">
    <text evidence="1">The sequence shown here is derived from an EMBL/GenBank/DDBJ whole genome shotgun (WGS) entry which is preliminary data.</text>
</comment>
<dbReference type="GO" id="GO:0003677">
    <property type="term" value="F:DNA binding"/>
    <property type="evidence" value="ECO:0007669"/>
    <property type="project" value="InterPro"/>
</dbReference>
<organism evidence="1 2">
    <name type="scientific">Fertoeibacter niger</name>
    <dbReference type="NCBI Taxonomy" id="2656921"/>
    <lineage>
        <taxon>Bacteria</taxon>
        <taxon>Pseudomonadati</taxon>
        <taxon>Pseudomonadota</taxon>
        <taxon>Alphaproteobacteria</taxon>
        <taxon>Rhodobacterales</taxon>
        <taxon>Paracoccaceae</taxon>
        <taxon>Fertoeibacter</taxon>
    </lineage>
</organism>
<dbReference type="EMBL" id="WHUT02000002">
    <property type="protein sequence ID" value="NUB43654.1"/>
    <property type="molecule type" value="Genomic_DNA"/>
</dbReference>
<dbReference type="Proteomes" id="UP000484076">
    <property type="component" value="Unassembled WGS sequence"/>
</dbReference>
<name>A0A8X8KJW8_9RHOB</name>
<protein>
    <submittedName>
        <fullName evidence="1">Uncharacterized protein</fullName>
    </submittedName>
</protein>
<keyword evidence="2" id="KW-1185">Reference proteome</keyword>
<evidence type="ECO:0000313" key="2">
    <source>
        <dbReference type="Proteomes" id="UP000484076"/>
    </source>
</evidence>
<dbReference type="InterPro" id="IPR011010">
    <property type="entry name" value="DNA_brk_join_enz"/>
</dbReference>
<gene>
    <name evidence="1" type="ORF">GEU84_004595</name>
</gene>
<sequence length="138" mass="16055">MPKAMPKAKKKPHVPWPHRAVVKMRAEGDSVARLILETGIGSGQRPGNRIGFTRGDHDGQMLKLRRIKRMCRLPFLAPLRSGRRWMRPRRALRLAPMPNRHILTNSYGGPMIYRTMADHMIKERKRLGMMEFDQHALR</sequence>
<dbReference type="AlphaFoldDB" id="A0A8X8KJW8"/>
<proteinExistence type="predicted"/>
<evidence type="ECO:0000313" key="1">
    <source>
        <dbReference type="EMBL" id="NUB43654.1"/>
    </source>
</evidence>
<dbReference type="SUPFAM" id="SSF56349">
    <property type="entry name" value="DNA breaking-rejoining enzymes"/>
    <property type="match status" value="1"/>
</dbReference>